<proteinExistence type="predicted"/>
<dbReference type="Proteomes" id="UP000291236">
    <property type="component" value="Chromosome"/>
</dbReference>
<protein>
    <recommendedName>
        <fullName evidence="2">GHMP kinase N-terminal domain-containing protein</fullName>
    </recommendedName>
</protein>
<dbReference type="InterPro" id="IPR012363">
    <property type="entry name" value="PduX"/>
</dbReference>
<sequence>MNIHFLIFEEFFYYSIERFNAYMYIQSQAVCNGTFGELIQGVIHSKPFLVTLPIQKFSCAKYLEGTLLENRDIYAKSYLAADILRENIGKKGDYSLIIHSELSRGKGLASSSADIVATLKAILHNEKIEEDKERDLISSICRQVEPTDGVMYPGFNAYHHHDCHLMESLGYMPFEIIGIVEDGVVDTLKFNSKNIKYSNIEVNKFEIIYQQLKLALKIRNTEILGKCATMSAQISQNYLPKKNFTEIQEICLENQACGVCVAHSGTAIGIILNITDPAYNIKKSNIVNIFNRNNYSFEIYRSTYSKIMSYDV</sequence>
<evidence type="ECO:0000313" key="4">
    <source>
        <dbReference type="Proteomes" id="UP000291236"/>
    </source>
</evidence>
<organism evidence="3 4">
    <name type="scientific">Fluviispira sanaruensis</name>
    <dbReference type="NCBI Taxonomy" id="2493639"/>
    <lineage>
        <taxon>Bacteria</taxon>
        <taxon>Pseudomonadati</taxon>
        <taxon>Bdellovibrionota</taxon>
        <taxon>Oligoflexia</taxon>
        <taxon>Silvanigrellales</taxon>
        <taxon>Silvanigrellaceae</taxon>
        <taxon>Fluviispira</taxon>
    </lineage>
</organism>
<evidence type="ECO:0000256" key="1">
    <source>
        <dbReference type="ARBA" id="ARBA00022777"/>
    </source>
</evidence>
<dbReference type="Pfam" id="PF00288">
    <property type="entry name" value="GHMP_kinases_N"/>
    <property type="match status" value="1"/>
</dbReference>
<keyword evidence="1" id="KW-0418">Kinase</keyword>
<keyword evidence="1" id="KW-0808">Transferase</keyword>
<dbReference type="InterPro" id="IPR014721">
    <property type="entry name" value="Ribsml_uS5_D2-typ_fold_subgr"/>
</dbReference>
<gene>
    <name evidence="3" type="ORF">JCM31447_27070</name>
</gene>
<accession>A0A4V0P2S5</accession>
<evidence type="ECO:0000313" key="3">
    <source>
        <dbReference type="EMBL" id="BBH54247.1"/>
    </source>
</evidence>
<feature type="domain" description="GHMP kinase N-terminal" evidence="2">
    <location>
        <begin position="80"/>
        <end position="145"/>
    </location>
</feature>
<keyword evidence="4" id="KW-1185">Reference proteome</keyword>
<reference evidence="3 4" key="1">
    <citation type="submission" date="2018-12" db="EMBL/GenBank/DDBJ databases">
        <title>Rubrispira sanarue gen. nov., sp., nov., a member of the order Silvanigrellales, isolated from a brackish lake in Hamamatsu Japan.</title>
        <authorList>
            <person name="Maejima Y."/>
            <person name="Iino T."/>
            <person name="Muraguchi Y."/>
            <person name="Fukuda K."/>
            <person name="Nojiri H."/>
            <person name="Ohkuma M."/>
            <person name="Moriuchi R."/>
            <person name="Dohra H."/>
            <person name="Kimbara K."/>
            <person name="Shintani M."/>
        </authorList>
    </citation>
    <scope>NUCLEOTIDE SEQUENCE [LARGE SCALE GENOMIC DNA]</scope>
    <source>
        <strain evidence="3 4">RF1110005</strain>
    </source>
</reference>
<dbReference type="GO" id="GO:0005524">
    <property type="term" value="F:ATP binding"/>
    <property type="evidence" value="ECO:0007669"/>
    <property type="project" value="InterPro"/>
</dbReference>
<dbReference type="SUPFAM" id="SSF54211">
    <property type="entry name" value="Ribosomal protein S5 domain 2-like"/>
    <property type="match status" value="1"/>
</dbReference>
<dbReference type="EMBL" id="AP019368">
    <property type="protein sequence ID" value="BBH54247.1"/>
    <property type="molecule type" value="Genomic_DNA"/>
</dbReference>
<dbReference type="PIRSF" id="PIRSF033887">
    <property type="entry name" value="PduX"/>
    <property type="match status" value="1"/>
</dbReference>
<dbReference type="KEGG" id="sbf:JCM31447_27070"/>
<name>A0A4V0P2S5_FLUSA</name>
<dbReference type="AlphaFoldDB" id="A0A4V0P2S5"/>
<dbReference type="GO" id="GO:0016301">
    <property type="term" value="F:kinase activity"/>
    <property type="evidence" value="ECO:0007669"/>
    <property type="project" value="UniProtKB-KW"/>
</dbReference>
<dbReference type="InterPro" id="IPR006204">
    <property type="entry name" value="GHMP_kinase_N_dom"/>
</dbReference>
<dbReference type="Gene3D" id="3.30.230.10">
    <property type="match status" value="1"/>
</dbReference>
<evidence type="ECO:0000259" key="2">
    <source>
        <dbReference type="Pfam" id="PF00288"/>
    </source>
</evidence>
<dbReference type="InterPro" id="IPR020568">
    <property type="entry name" value="Ribosomal_Su5_D2-typ_SF"/>
</dbReference>